<keyword evidence="3" id="KW-1185">Reference proteome</keyword>
<keyword evidence="1" id="KW-0472">Membrane</keyword>
<dbReference type="AlphaFoldDB" id="A0A8J5L4V0"/>
<feature type="transmembrane region" description="Helical" evidence="1">
    <location>
        <begin position="12"/>
        <end position="29"/>
    </location>
</feature>
<evidence type="ECO:0000313" key="3">
    <source>
        <dbReference type="Proteomes" id="UP000734854"/>
    </source>
</evidence>
<gene>
    <name evidence="2" type="ORF">ZIOFF_031363</name>
</gene>
<dbReference type="Proteomes" id="UP000734854">
    <property type="component" value="Unassembled WGS sequence"/>
</dbReference>
<evidence type="ECO:0000256" key="1">
    <source>
        <dbReference type="SAM" id="Phobius"/>
    </source>
</evidence>
<sequence>MLHAGEVLSMTFPLWVGTTCCVALSFLWVDKNLEIFGPTLTLLGLFLSLGIRPITND</sequence>
<keyword evidence="1" id="KW-0812">Transmembrane</keyword>
<reference evidence="2 3" key="1">
    <citation type="submission" date="2020-08" db="EMBL/GenBank/DDBJ databases">
        <title>Plant Genome Project.</title>
        <authorList>
            <person name="Zhang R.-G."/>
        </authorList>
    </citation>
    <scope>NUCLEOTIDE SEQUENCE [LARGE SCALE GENOMIC DNA]</scope>
    <source>
        <tissue evidence="2">Rhizome</tissue>
    </source>
</reference>
<evidence type="ECO:0000313" key="2">
    <source>
        <dbReference type="EMBL" id="KAG6506048.1"/>
    </source>
</evidence>
<proteinExistence type="predicted"/>
<keyword evidence="1" id="KW-1133">Transmembrane helix</keyword>
<comment type="caution">
    <text evidence="2">The sequence shown here is derived from an EMBL/GenBank/DDBJ whole genome shotgun (WGS) entry which is preliminary data.</text>
</comment>
<dbReference type="EMBL" id="JACMSC010000009">
    <property type="protein sequence ID" value="KAG6506048.1"/>
    <property type="molecule type" value="Genomic_DNA"/>
</dbReference>
<feature type="transmembrane region" description="Helical" evidence="1">
    <location>
        <begin position="35"/>
        <end position="54"/>
    </location>
</feature>
<name>A0A8J5L4V0_ZINOF</name>
<organism evidence="2 3">
    <name type="scientific">Zingiber officinale</name>
    <name type="common">Ginger</name>
    <name type="synonym">Amomum zingiber</name>
    <dbReference type="NCBI Taxonomy" id="94328"/>
    <lineage>
        <taxon>Eukaryota</taxon>
        <taxon>Viridiplantae</taxon>
        <taxon>Streptophyta</taxon>
        <taxon>Embryophyta</taxon>
        <taxon>Tracheophyta</taxon>
        <taxon>Spermatophyta</taxon>
        <taxon>Magnoliopsida</taxon>
        <taxon>Liliopsida</taxon>
        <taxon>Zingiberales</taxon>
        <taxon>Zingiberaceae</taxon>
        <taxon>Zingiber</taxon>
    </lineage>
</organism>
<accession>A0A8J5L4V0</accession>
<protein>
    <submittedName>
        <fullName evidence="2">Uncharacterized protein</fullName>
    </submittedName>
</protein>